<organism evidence="7 8">
    <name type="scientific">candidate division WWE3 bacterium RBG_19FT_COMBO_34_6</name>
    <dbReference type="NCBI Taxonomy" id="1802612"/>
    <lineage>
        <taxon>Bacteria</taxon>
        <taxon>Katanobacteria</taxon>
    </lineage>
</organism>
<evidence type="ECO:0000256" key="2">
    <source>
        <dbReference type="ARBA" id="ARBA00022679"/>
    </source>
</evidence>
<proteinExistence type="inferred from homology"/>
<keyword evidence="1 5" id="KW-0489">Methyltransferase</keyword>
<evidence type="ECO:0000259" key="6">
    <source>
        <dbReference type="SMART" id="SM00650"/>
    </source>
</evidence>
<protein>
    <recommendedName>
        <fullName evidence="6">Ribosomal RNA adenine methylase transferase N-terminal domain-containing protein</fullName>
    </recommendedName>
</protein>
<dbReference type="InterPro" id="IPR001737">
    <property type="entry name" value="KsgA/Erm"/>
</dbReference>
<comment type="similarity">
    <text evidence="5">Belongs to the class I-like SAM-binding methyltransferase superfamily. rRNA adenine N(6)-methyltransferase family.</text>
</comment>
<dbReference type="SUPFAM" id="SSF53335">
    <property type="entry name" value="S-adenosyl-L-methionine-dependent methyltransferases"/>
    <property type="match status" value="1"/>
</dbReference>
<evidence type="ECO:0000313" key="7">
    <source>
        <dbReference type="EMBL" id="OGC46259.1"/>
    </source>
</evidence>
<feature type="binding site" evidence="5">
    <location>
        <position position="81"/>
    </location>
    <ligand>
        <name>S-adenosyl-L-methionine</name>
        <dbReference type="ChEBI" id="CHEBI:59789"/>
    </ligand>
</feature>
<feature type="binding site" evidence="5">
    <location>
        <position position="97"/>
    </location>
    <ligand>
        <name>S-adenosyl-L-methionine</name>
        <dbReference type="ChEBI" id="CHEBI:59789"/>
    </ligand>
</feature>
<gene>
    <name evidence="7" type="ORF">A2V49_04615</name>
</gene>
<dbReference type="Pfam" id="PF00398">
    <property type="entry name" value="RrnaAD"/>
    <property type="match status" value="1"/>
</dbReference>
<dbReference type="InterPro" id="IPR029063">
    <property type="entry name" value="SAM-dependent_MTases_sf"/>
</dbReference>
<feature type="domain" description="Ribosomal RNA adenine methylase transferase N-terminal" evidence="6">
    <location>
        <begin position="15"/>
        <end position="179"/>
    </location>
</feature>
<reference evidence="7 8" key="1">
    <citation type="journal article" date="2016" name="Nat. Commun.">
        <title>Thousands of microbial genomes shed light on interconnected biogeochemical processes in an aquifer system.</title>
        <authorList>
            <person name="Anantharaman K."/>
            <person name="Brown C.T."/>
            <person name="Hug L.A."/>
            <person name="Sharon I."/>
            <person name="Castelle C.J."/>
            <person name="Probst A.J."/>
            <person name="Thomas B.C."/>
            <person name="Singh A."/>
            <person name="Wilkins M.J."/>
            <person name="Karaoz U."/>
            <person name="Brodie E.L."/>
            <person name="Williams K.H."/>
            <person name="Hubbard S.S."/>
            <person name="Banfield J.F."/>
        </authorList>
    </citation>
    <scope>NUCLEOTIDE SEQUENCE [LARGE SCALE GENOMIC DNA]</scope>
</reference>
<dbReference type="InterPro" id="IPR020596">
    <property type="entry name" value="rRNA_Ade_Mease_Trfase_CS"/>
</dbReference>
<feature type="binding site" evidence="5">
    <location>
        <position position="35"/>
    </location>
    <ligand>
        <name>S-adenosyl-L-methionine</name>
        <dbReference type="ChEBI" id="CHEBI:59789"/>
    </ligand>
</feature>
<sequence length="289" mass="33665">MDISDSQNFLNDKWLVLELIKKSSINKNDIVLDIGAGEGIISLILSDLCKKVIAIELDNNLFIKLKKKFEKIINIEIINRDFLSSSLPDLDYKVFSNIPFNQTSSIINKLFFSQNPPQDSYLIIQKEAALRFMGEGEGTLVSLLLKPFFNLSILYNFKRTDFTPPPSVDIVLLRIQKLQCPLISQDELQLYKNFMSFIILQQSSSLKKRVRRLFMPAEFYSICKILNLNPKGTIKKIAFEQWLGLFKYFLSLKNQKTFNNKIKLIQNSFKKYLSIKDNQPKVRKTRFKR</sequence>
<evidence type="ECO:0000256" key="5">
    <source>
        <dbReference type="PROSITE-ProRule" id="PRU01026"/>
    </source>
</evidence>
<dbReference type="EMBL" id="MEUV01000010">
    <property type="protein sequence ID" value="OGC46259.1"/>
    <property type="molecule type" value="Genomic_DNA"/>
</dbReference>
<accession>A0A1F4UMU9</accession>
<dbReference type="PANTHER" id="PTHR11727">
    <property type="entry name" value="DIMETHYLADENOSINE TRANSFERASE"/>
    <property type="match status" value="1"/>
</dbReference>
<evidence type="ECO:0000313" key="8">
    <source>
        <dbReference type="Proteomes" id="UP000178615"/>
    </source>
</evidence>
<dbReference type="CDD" id="cd02440">
    <property type="entry name" value="AdoMet_MTases"/>
    <property type="match status" value="1"/>
</dbReference>
<dbReference type="AlphaFoldDB" id="A0A1F4UMU9"/>
<dbReference type="InterPro" id="IPR020598">
    <property type="entry name" value="rRNA_Ade_methylase_Trfase_N"/>
</dbReference>
<dbReference type="InterPro" id="IPR023165">
    <property type="entry name" value="rRNA_Ade_diMease-like_C"/>
</dbReference>
<feature type="binding site" evidence="5">
    <location>
        <position position="8"/>
    </location>
    <ligand>
        <name>S-adenosyl-L-methionine</name>
        <dbReference type="ChEBI" id="CHEBI:59789"/>
    </ligand>
</feature>
<feature type="binding site" evidence="5">
    <location>
        <position position="10"/>
    </location>
    <ligand>
        <name>S-adenosyl-L-methionine</name>
        <dbReference type="ChEBI" id="CHEBI:59789"/>
    </ligand>
</feature>
<evidence type="ECO:0000256" key="4">
    <source>
        <dbReference type="ARBA" id="ARBA00022884"/>
    </source>
</evidence>
<evidence type="ECO:0000256" key="3">
    <source>
        <dbReference type="ARBA" id="ARBA00022691"/>
    </source>
</evidence>
<keyword evidence="2 5" id="KW-0808">Transferase</keyword>
<dbReference type="Gene3D" id="1.10.8.100">
    <property type="entry name" value="Ribosomal RNA adenine dimethylase-like, domain 2"/>
    <property type="match status" value="1"/>
</dbReference>
<dbReference type="GO" id="GO:0003723">
    <property type="term" value="F:RNA binding"/>
    <property type="evidence" value="ECO:0007669"/>
    <property type="project" value="UniProtKB-UniRule"/>
</dbReference>
<dbReference type="SMART" id="SM00650">
    <property type="entry name" value="rADc"/>
    <property type="match status" value="1"/>
</dbReference>
<name>A0A1F4UMU9_UNCKA</name>
<dbReference type="GO" id="GO:0000179">
    <property type="term" value="F:rRNA (adenine-N6,N6-)-dimethyltransferase activity"/>
    <property type="evidence" value="ECO:0007669"/>
    <property type="project" value="UniProtKB-UniRule"/>
</dbReference>
<dbReference type="Proteomes" id="UP000178615">
    <property type="component" value="Unassembled WGS sequence"/>
</dbReference>
<keyword evidence="4 5" id="KW-0694">RNA-binding</keyword>
<dbReference type="PROSITE" id="PS51689">
    <property type="entry name" value="SAM_RNA_A_N6_MT"/>
    <property type="match status" value="1"/>
</dbReference>
<dbReference type="PANTHER" id="PTHR11727:SF7">
    <property type="entry name" value="DIMETHYLADENOSINE TRANSFERASE-RELATED"/>
    <property type="match status" value="1"/>
</dbReference>
<evidence type="ECO:0000256" key="1">
    <source>
        <dbReference type="ARBA" id="ARBA00022603"/>
    </source>
</evidence>
<dbReference type="NCBIfam" id="NF000499">
    <property type="entry name" value="Erm23S_rRNA_broad"/>
    <property type="match status" value="1"/>
</dbReference>
<comment type="caution">
    <text evidence="7">The sequence shown here is derived from an EMBL/GenBank/DDBJ whole genome shotgun (WGS) entry which is preliminary data.</text>
</comment>
<dbReference type="PROSITE" id="PS01131">
    <property type="entry name" value="RRNA_A_DIMETH"/>
    <property type="match status" value="1"/>
</dbReference>
<feature type="binding site" evidence="5">
    <location>
        <position position="56"/>
    </location>
    <ligand>
        <name>S-adenosyl-L-methionine</name>
        <dbReference type="ChEBI" id="CHEBI:59789"/>
    </ligand>
</feature>
<dbReference type="Gene3D" id="3.40.50.150">
    <property type="entry name" value="Vaccinia Virus protein VP39"/>
    <property type="match status" value="1"/>
</dbReference>
<keyword evidence="3 5" id="KW-0949">S-adenosyl-L-methionine</keyword>